<dbReference type="Pfam" id="PF12697">
    <property type="entry name" value="Abhydrolase_6"/>
    <property type="match status" value="1"/>
</dbReference>
<gene>
    <name evidence="3" type="ORF">BOX37_03155</name>
</gene>
<dbReference type="PANTHER" id="PTHR43798:SF31">
    <property type="entry name" value="AB HYDROLASE SUPERFAMILY PROTEIN YCLE"/>
    <property type="match status" value="1"/>
</dbReference>
<dbReference type="Gene3D" id="3.40.50.1820">
    <property type="entry name" value="alpha/beta hydrolase"/>
    <property type="match status" value="1"/>
</dbReference>
<dbReference type="InterPro" id="IPR000073">
    <property type="entry name" value="AB_hydrolase_1"/>
</dbReference>
<dbReference type="GO" id="GO:0016787">
    <property type="term" value="F:hydrolase activity"/>
    <property type="evidence" value="ECO:0007669"/>
    <property type="project" value="UniProtKB-KW"/>
</dbReference>
<protein>
    <submittedName>
        <fullName evidence="3">Alpha/beta hydrolase</fullName>
    </submittedName>
</protein>
<dbReference type="PANTHER" id="PTHR43798">
    <property type="entry name" value="MONOACYLGLYCEROL LIPASE"/>
    <property type="match status" value="1"/>
</dbReference>
<dbReference type="AlphaFoldDB" id="A0A1J0W0X1"/>
<dbReference type="EMBL" id="CP018082">
    <property type="protein sequence ID" value="APE37984.1"/>
    <property type="molecule type" value="Genomic_DNA"/>
</dbReference>
<dbReference type="SUPFAM" id="SSF53474">
    <property type="entry name" value="alpha/beta-Hydrolases"/>
    <property type="match status" value="1"/>
</dbReference>
<feature type="domain" description="AB hydrolase-1" evidence="2">
    <location>
        <begin position="27"/>
        <end position="255"/>
    </location>
</feature>
<name>A0A1J0W0X1_9NOCA</name>
<dbReference type="KEGG" id="nsl:BOX37_03155"/>
<dbReference type="InterPro" id="IPR029058">
    <property type="entry name" value="AB_hydrolase_fold"/>
</dbReference>
<evidence type="ECO:0000259" key="2">
    <source>
        <dbReference type="Pfam" id="PF12697"/>
    </source>
</evidence>
<sequence>MVNIDQRLARPNAEIAFADTGGEGPAVVFVHGAGMDHTMFDTQVKALTAGGYRVVTWDLRGHGESLLAPGARFAAADALDDLAALLRECEIDRAVLVGHSLGGNLAQAFVRTHGKRAAGLIVLDSTWNTGPLSGFERFALRLAAPSLAMIPARTLPGLMARASAVTPSAIARTEAIFARMPKRIFLDVWRATVSFVEPDPDYRCPVPLALVRGARDRTGNIATAMPRWAQAEGITEHVIPDAGHILTWDAPEATSRTLLRILDQWDLGNPAPERGE</sequence>
<dbReference type="GO" id="GO:0016020">
    <property type="term" value="C:membrane"/>
    <property type="evidence" value="ECO:0007669"/>
    <property type="project" value="TreeGrafter"/>
</dbReference>
<dbReference type="PRINTS" id="PR00111">
    <property type="entry name" value="ABHYDROLASE"/>
</dbReference>
<keyword evidence="4" id="KW-1185">Reference proteome</keyword>
<dbReference type="InterPro" id="IPR050266">
    <property type="entry name" value="AB_hydrolase_sf"/>
</dbReference>
<organism evidence="3 4">
    <name type="scientific">Nocardia mangyaensis</name>
    <dbReference type="NCBI Taxonomy" id="2213200"/>
    <lineage>
        <taxon>Bacteria</taxon>
        <taxon>Bacillati</taxon>
        <taxon>Actinomycetota</taxon>
        <taxon>Actinomycetes</taxon>
        <taxon>Mycobacteriales</taxon>
        <taxon>Nocardiaceae</taxon>
        <taxon>Nocardia</taxon>
    </lineage>
</organism>
<dbReference type="RefSeq" id="WP_071931143.1">
    <property type="nucleotide sequence ID" value="NZ_CP018082.1"/>
</dbReference>
<evidence type="ECO:0000313" key="3">
    <source>
        <dbReference type="EMBL" id="APE37984.1"/>
    </source>
</evidence>
<evidence type="ECO:0000313" key="4">
    <source>
        <dbReference type="Proteomes" id="UP000183810"/>
    </source>
</evidence>
<proteinExistence type="predicted"/>
<keyword evidence="1 3" id="KW-0378">Hydrolase</keyword>
<evidence type="ECO:0000256" key="1">
    <source>
        <dbReference type="ARBA" id="ARBA00022801"/>
    </source>
</evidence>
<accession>A0A1J0W0X1</accession>
<dbReference type="Proteomes" id="UP000183810">
    <property type="component" value="Chromosome"/>
</dbReference>
<reference evidence="3" key="1">
    <citation type="submission" date="2016-11" db="EMBL/GenBank/DDBJ databases">
        <authorList>
            <person name="Jaros S."/>
            <person name="Januszkiewicz K."/>
            <person name="Wedrychowicz H."/>
        </authorList>
    </citation>
    <scope>NUCLEOTIDE SEQUENCE [LARGE SCALE GENOMIC DNA]</scope>
    <source>
        <strain evidence="3">Y48</strain>
    </source>
</reference>
<dbReference type="OrthoDB" id="3771266at2"/>